<dbReference type="PIRSF" id="PIRSF000459">
    <property type="entry name" value="TGM_EBP42"/>
    <property type="match status" value="1"/>
</dbReference>
<accession>A0AAD1SM10</accession>
<dbReference type="InterPro" id="IPR013783">
    <property type="entry name" value="Ig-like_fold"/>
</dbReference>
<evidence type="ECO:0000256" key="1">
    <source>
        <dbReference type="ARBA" id="ARBA00005968"/>
    </source>
</evidence>
<dbReference type="InterPro" id="IPR013808">
    <property type="entry name" value="Transglutaminase_AS"/>
</dbReference>
<feature type="active site" evidence="8">
    <location>
        <position position="269"/>
    </location>
</feature>
<dbReference type="FunFam" id="3.90.260.10:FF:000001">
    <property type="entry name" value="Protein-glutamine gamma-glutamyltransferase 2"/>
    <property type="match status" value="1"/>
</dbReference>
<dbReference type="InterPro" id="IPR014756">
    <property type="entry name" value="Ig_E-set"/>
</dbReference>
<dbReference type="InterPro" id="IPR038765">
    <property type="entry name" value="Papain-like_cys_pep_sf"/>
</dbReference>
<dbReference type="SUPFAM" id="SSF49309">
    <property type="entry name" value="Transglutaminase, two C-terminal domains"/>
    <property type="match status" value="2"/>
</dbReference>
<feature type="binding site" evidence="9">
    <location>
        <position position="439"/>
    </location>
    <ligand>
        <name>Ca(2+)</name>
        <dbReference type="ChEBI" id="CHEBI:29108"/>
    </ligand>
</feature>
<dbReference type="InterPro" id="IPR036238">
    <property type="entry name" value="Transglutaminase_C_sf"/>
</dbReference>
<feature type="binding site" evidence="9">
    <location>
        <position position="392"/>
    </location>
    <ligand>
        <name>Ca(2+)</name>
        <dbReference type="ChEBI" id="CHEBI:29108"/>
    </ligand>
</feature>
<feature type="active site" evidence="8">
    <location>
        <position position="327"/>
    </location>
</feature>
<dbReference type="SMART" id="SM00460">
    <property type="entry name" value="TGc"/>
    <property type="match status" value="1"/>
</dbReference>
<evidence type="ECO:0000256" key="8">
    <source>
        <dbReference type="PIRSR" id="PIRSR000459-1"/>
    </source>
</evidence>
<evidence type="ECO:0000256" key="7">
    <source>
        <dbReference type="ARBA" id="ARBA00051843"/>
    </source>
</evidence>
<evidence type="ECO:0000256" key="9">
    <source>
        <dbReference type="PIRSR" id="PIRSR000459-2"/>
    </source>
</evidence>
<dbReference type="Proteomes" id="UP001295444">
    <property type="component" value="Chromosome 06"/>
</dbReference>
<dbReference type="Pfam" id="PF00927">
    <property type="entry name" value="Transglut_C"/>
    <property type="match status" value="2"/>
</dbReference>
<comment type="similarity">
    <text evidence="1">Belongs to the transglutaminase superfamily. Transglutaminase family.</text>
</comment>
<dbReference type="InterPro" id="IPR023608">
    <property type="entry name" value="Transglutaminase_animal"/>
</dbReference>
<keyword evidence="3 9" id="KW-0479">Metal-binding</keyword>
<evidence type="ECO:0000313" key="11">
    <source>
        <dbReference type="EMBL" id="CAH2302338.1"/>
    </source>
</evidence>
<feature type="active site" evidence="8">
    <location>
        <position position="350"/>
    </location>
</feature>
<feature type="domain" description="Transglutaminase-like" evidence="10">
    <location>
        <begin position="261"/>
        <end position="353"/>
    </location>
</feature>
<feature type="binding site" evidence="9">
    <location>
        <position position="390"/>
    </location>
    <ligand>
        <name>Ca(2+)</name>
        <dbReference type="ChEBI" id="CHEBI:29108"/>
    </ligand>
</feature>
<dbReference type="Gene3D" id="3.90.260.10">
    <property type="entry name" value="Transglutaminase-like"/>
    <property type="match status" value="1"/>
</dbReference>
<dbReference type="GO" id="GO:0046872">
    <property type="term" value="F:metal ion binding"/>
    <property type="evidence" value="ECO:0007669"/>
    <property type="project" value="UniProtKB-KW"/>
</dbReference>
<evidence type="ECO:0000256" key="4">
    <source>
        <dbReference type="ARBA" id="ARBA00022837"/>
    </source>
</evidence>
<dbReference type="SUPFAM" id="SSF54001">
    <property type="entry name" value="Cysteine proteinases"/>
    <property type="match status" value="1"/>
</dbReference>
<evidence type="ECO:0000313" key="12">
    <source>
        <dbReference type="Proteomes" id="UP001295444"/>
    </source>
</evidence>
<comment type="cofactor">
    <cofactor evidence="9">
        <name>Ca(2+)</name>
        <dbReference type="ChEBI" id="CHEBI:29108"/>
    </cofactor>
    <text evidence="9">Binds 1 Ca(2+) ion per subunit.</text>
</comment>
<dbReference type="InterPro" id="IPR036985">
    <property type="entry name" value="Transglutaminase-like_sf"/>
</dbReference>
<dbReference type="InterPro" id="IPR001102">
    <property type="entry name" value="Transglutaminase_N"/>
</dbReference>
<keyword evidence="5" id="KW-0012">Acyltransferase</keyword>
<dbReference type="InterPro" id="IPR008958">
    <property type="entry name" value="Transglutaminase_C"/>
</dbReference>
<evidence type="ECO:0000256" key="2">
    <source>
        <dbReference type="ARBA" id="ARBA00022679"/>
    </source>
</evidence>
<feature type="binding site" evidence="9">
    <location>
        <position position="444"/>
    </location>
    <ligand>
        <name>Ca(2+)</name>
        <dbReference type="ChEBI" id="CHEBI:29108"/>
    </ligand>
</feature>
<dbReference type="SUPFAM" id="SSF81296">
    <property type="entry name" value="E set domains"/>
    <property type="match status" value="1"/>
</dbReference>
<dbReference type="InterPro" id="IPR050779">
    <property type="entry name" value="Transglutaminase"/>
</dbReference>
<dbReference type="FunFam" id="2.60.40.10:FF:000090">
    <property type="entry name" value="Protein-glutamine gamma-glutamyltransferase 2"/>
    <property type="match status" value="1"/>
</dbReference>
<dbReference type="GO" id="GO:0003810">
    <property type="term" value="F:protein-glutamine gamma-glutamyltransferase activity"/>
    <property type="evidence" value="ECO:0007669"/>
    <property type="project" value="UniProtKB-EC"/>
</dbReference>
<keyword evidence="2" id="KW-0808">Transferase</keyword>
<protein>
    <recommendedName>
        <fullName evidence="6">protein-glutamine gamma-glutamyltransferase</fullName>
        <ecNumber evidence="6">2.3.2.13</ecNumber>
    </recommendedName>
</protein>
<keyword evidence="12" id="KW-1185">Reference proteome</keyword>
<dbReference type="EC" id="2.3.2.13" evidence="6"/>
<organism evidence="11 12">
    <name type="scientific">Pelobates cultripes</name>
    <name type="common">Western spadefoot toad</name>
    <dbReference type="NCBI Taxonomy" id="61616"/>
    <lineage>
        <taxon>Eukaryota</taxon>
        <taxon>Metazoa</taxon>
        <taxon>Chordata</taxon>
        <taxon>Craniata</taxon>
        <taxon>Vertebrata</taxon>
        <taxon>Euteleostomi</taxon>
        <taxon>Amphibia</taxon>
        <taxon>Batrachia</taxon>
        <taxon>Anura</taxon>
        <taxon>Pelobatoidea</taxon>
        <taxon>Pelobatidae</taxon>
        <taxon>Pelobates</taxon>
    </lineage>
</organism>
<dbReference type="PANTHER" id="PTHR11590:SF76">
    <property type="entry name" value="PROTEIN-GLUTAMINE GAMMA-GLUTAMYLTRANSFERASE E ISOFORM X1"/>
    <property type="match status" value="1"/>
</dbReference>
<keyword evidence="4 9" id="KW-0106">Calcium</keyword>
<dbReference type="InterPro" id="IPR002931">
    <property type="entry name" value="Transglutaminase-like"/>
</dbReference>
<evidence type="ECO:0000259" key="10">
    <source>
        <dbReference type="SMART" id="SM00460"/>
    </source>
</evidence>
<dbReference type="PANTHER" id="PTHR11590">
    <property type="entry name" value="PROTEIN-GLUTAMINE GAMMA-GLUTAMYLTRANSFERASE"/>
    <property type="match status" value="1"/>
</dbReference>
<sequence length="711" mass="78610">MATLRVTGSDLQISTNRVEHHTNSYQSKDLIVRRGYPFSANVTFNQSVTNEDQMQFYARLVTEDKGASLLENPFVNSSKTPINGWGVLREATVSNSVRLTFYTPSNAVIGRYSLELDINGERTNVGAFILLFNCWASDDIVYLSDEAQRQEYLLSEFGIIFMGEPSNPQHVPWDYGQFQDNILDICLSLMDSTINYRRNPSEDVRRRNDPSYLCRVLSAIVNDRDDGGVIQGNWSEDYSGGTDPKAWTGSARILRSWYPQKSPVKYGQCWVFAGVLCTVSRALGLPCRIITNFSSAHDTNNNLIIETYYKVTGEPSDRGGDSIWNFHCWNESWFRRSDLDAKYSGWQIWDSTPQEKSDGMFQLGPTSQFAIKEGDVDKKYDTSFLYAEVNADVLVFIEQNDGSITKGSTDTVSIGPLICTKAVGMNSMNNVTQEYKHREGTPEERQVYSKARSLTSGAVGFVALSSAGETATAPNSDPVVSGKIIINGTPTVGDDINATLFLKNLTLANKNVTANVNASAIVYNKRVRRTVFSDSVAVQLGPNEEKPVALQILYSQYENSLTTDKMIQVCSVCQVEGWGELYVEANITLQNPPMEIKALGPAVLGTPLQLEVTFTNPLSMPVADCVLTAEGSGVTHVIHKSIGVLEPAQTISVTIDTMPYMSGTKQLLIIFTADKFHMIKNFTTIEIKGNISVSSAKVVRATHNIHAPGDQ</sequence>
<reference evidence="11" key="1">
    <citation type="submission" date="2022-03" db="EMBL/GenBank/DDBJ databases">
        <authorList>
            <person name="Alioto T."/>
            <person name="Alioto T."/>
            <person name="Gomez Garrido J."/>
        </authorList>
    </citation>
    <scope>NUCLEOTIDE SEQUENCE</scope>
</reference>
<dbReference type="Pfam" id="PF00868">
    <property type="entry name" value="Transglut_N"/>
    <property type="match status" value="1"/>
</dbReference>
<name>A0AAD1SM10_PELCU</name>
<dbReference type="AlphaFoldDB" id="A0AAD1SM10"/>
<evidence type="ECO:0000256" key="3">
    <source>
        <dbReference type="ARBA" id="ARBA00022723"/>
    </source>
</evidence>
<dbReference type="Pfam" id="PF01841">
    <property type="entry name" value="Transglut_core"/>
    <property type="match status" value="1"/>
</dbReference>
<dbReference type="PROSITE" id="PS00547">
    <property type="entry name" value="TRANSGLUTAMINASES"/>
    <property type="match status" value="1"/>
</dbReference>
<dbReference type="FunFam" id="2.60.40.10:FF:000171">
    <property type="entry name" value="protein-glutamine gamma-glutamyltransferase 6"/>
    <property type="match status" value="1"/>
</dbReference>
<dbReference type="EMBL" id="OW240917">
    <property type="protein sequence ID" value="CAH2302338.1"/>
    <property type="molecule type" value="Genomic_DNA"/>
</dbReference>
<dbReference type="Gene3D" id="2.60.40.10">
    <property type="entry name" value="Immunoglobulins"/>
    <property type="match status" value="3"/>
</dbReference>
<comment type="catalytic activity">
    <reaction evidence="7">
        <text>L-glutaminyl-[protein] + L-lysyl-[protein] = [protein]-L-lysyl-N(6)-5-L-glutamyl-[protein] + NH4(+)</text>
        <dbReference type="Rhea" id="RHEA:54816"/>
        <dbReference type="Rhea" id="RHEA-COMP:9752"/>
        <dbReference type="Rhea" id="RHEA-COMP:10207"/>
        <dbReference type="Rhea" id="RHEA-COMP:14005"/>
        <dbReference type="ChEBI" id="CHEBI:28938"/>
        <dbReference type="ChEBI" id="CHEBI:29969"/>
        <dbReference type="ChEBI" id="CHEBI:30011"/>
        <dbReference type="ChEBI" id="CHEBI:138370"/>
        <dbReference type="EC" id="2.3.2.13"/>
    </reaction>
</comment>
<proteinExistence type="inferred from homology"/>
<evidence type="ECO:0000256" key="6">
    <source>
        <dbReference type="ARBA" id="ARBA00024222"/>
    </source>
</evidence>
<evidence type="ECO:0000256" key="5">
    <source>
        <dbReference type="ARBA" id="ARBA00023315"/>
    </source>
</evidence>
<gene>
    <name evidence="11" type="ORF">PECUL_23A038879</name>
</gene>